<organism evidence="1 2">
    <name type="scientific">Runella slithyformis (strain ATCC 29530 / DSM 19594 / LMG 11500 / NCIMB 11436 / LSU 4)</name>
    <dbReference type="NCBI Taxonomy" id="761193"/>
    <lineage>
        <taxon>Bacteria</taxon>
        <taxon>Pseudomonadati</taxon>
        <taxon>Bacteroidota</taxon>
        <taxon>Cytophagia</taxon>
        <taxon>Cytophagales</taxon>
        <taxon>Spirosomataceae</taxon>
        <taxon>Runella</taxon>
    </lineage>
</organism>
<dbReference type="Proteomes" id="UP000000493">
    <property type="component" value="Chromosome"/>
</dbReference>
<reference evidence="2" key="1">
    <citation type="submission" date="2011-06" db="EMBL/GenBank/DDBJ databases">
        <title>The complete genome of chromosome of Runella slithyformis DSM 19594.</title>
        <authorList>
            <consortium name="US DOE Joint Genome Institute (JGI-PGF)"/>
            <person name="Lucas S."/>
            <person name="Han J."/>
            <person name="Lapidus A."/>
            <person name="Bruce D."/>
            <person name="Goodwin L."/>
            <person name="Pitluck S."/>
            <person name="Peters L."/>
            <person name="Kyrpides N."/>
            <person name="Mavromatis K."/>
            <person name="Ivanova N."/>
            <person name="Ovchinnikova G."/>
            <person name="Zhang X."/>
            <person name="Misra M."/>
            <person name="Detter J.C."/>
            <person name="Tapia R."/>
            <person name="Han C."/>
            <person name="Land M."/>
            <person name="Hauser L."/>
            <person name="Markowitz V."/>
            <person name="Cheng J.-F."/>
            <person name="Hugenholtz P."/>
            <person name="Woyke T."/>
            <person name="Wu D."/>
            <person name="Tindall B."/>
            <person name="Faehrich R."/>
            <person name="Brambilla E."/>
            <person name="Klenk H.-P."/>
            <person name="Eisen J.A."/>
        </authorList>
    </citation>
    <scope>NUCLEOTIDE SEQUENCE [LARGE SCALE GENOMIC DNA]</scope>
    <source>
        <strain evidence="2">ATCC 29530 / DSM 19594 / LMG 11500 / NCIMB 11436 / LSU 4</strain>
    </source>
</reference>
<name>A0A7U3ZKG4_RUNSL</name>
<accession>A0A7U3ZKG4</accession>
<dbReference type="EMBL" id="CP002859">
    <property type="protein sequence ID" value="AEI48859.1"/>
    <property type="molecule type" value="Genomic_DNA"/>
</dbReference>
<proteinExistence type="predicted"/>
<protein>
    <submittedName>
        <fullName evidence="1">Uncharacterized protein</fullName>
    </submittedName>
</protein>
<evidence type="ECO:0000313" key="1">
    <source>
        <dbReference type="EMBL" id="AEI48859.1"/>
    </source>
</evidence>
<sequence>MQKQANTIKNLTNAELVEITPDEANQTFGGGWLRDLYDGFVAICYWVDYQIRDFKDDNKFNDSAPIFREQ</sequence>
<gene>
    <name evidence="1" type="ordered locus">Runsl_2454</name>
</gene>
<reference evidence="1 2" key="2">
    <citation type="journal article" date="2012" name="Stand. Genomic Sci.">
        <title>Complete genome sequence of the aquatic bacterium Runella slithyformis type strain (LSU 4(T)).</title>
        <authorList>
            <person name="Copeland A."/>
            <person name="Zhang X."/>
            <person name="Misra M."/>
            <person name="Lapidus A."/>
            <person name="Nolan M."/>
            <person name="Lucas S."/>
            <person name="Deshpande S."/>
            <person name="Cheng J.F."/>
            <person name="Tapia R."/>
            <person name="Goodwin L.A."/>
            <person name="Pitluck S."/>
            <person name="Liolios K."/>
            <person name="Pagani I."/>
            <person name="Ivanova N."/>
            <person name="Mikhailova N."/>
            <person name="Pati A."/>
            <person name="Chen A."/>
            <person name="Palaniappan K."/>
            <person name="Land M."/>
            <person name="Hauser L."/>
            <person name="Pan C."/>
            <person name="Jeffries C.D."/>
            <person name="Detter J.C."/>
            <person name="Brambilla E.M."/>
            <person name="Rohde M."/>
            <person name="Djao O.D."/>
            <person name="Goker M."/>
            <person name="Sikorski J."/>
            <person name="Tindall B.J."/>
            <person name="Woyke T."/>
            <person name="Bristow J."/>
            <person name="Eisen J.A."/>
            <person name="Markowitz V."/>
            <person name="Hugenholtz P."/>
            <person name="Kyrpides N.C."/>
            <person name="Klenk H.P."/>
            <person name="Mavromatis K."/>
        </authorList>
    </citation>
    <scope>NUCLEOTIDE SEQUENCE [LARGE SCALE GENOMIC DNA]</scope>
    <source>
        <strain evidence="2">ATCC 29530 / DSM 19594 / LMG 11500 / NCIMB 11436 / LSU 4</strain>
    </source>
</reference>
<evidence type="ECO:0000313" key="2">
    <source>
        <dbReference type="Proteomes" id="UP000000493"/>
    </source>
</evidence>
<dbReference type="RefSeq" id="WP_013928170.1">
    <property type="nucleotide sequence ID" value="NC_015703.1"/>
</dbReference>
<dbReference type="AlphaFoldDB" id="A0A7U3ZKG4"/>
<dbReference type="KEGG" id="rsi:Runsl_2454"/>
<keyword evidence="2" id="KW-1185">Reference proteome</keyword>